<dbReference type="Gene3D" id="3.40.190.10">
    <property type="entry name" value="Periplasmic binding protein-like II"/>
    <property type="match status" value="1"/>
</dbReference>
<dbReference type="PANTHER" id="PTHR35841:SF1">
    <property type="entry name" value="PHOSPHONATES-BINDING PERIPLASMIC PROTEIN"/>
    <property type="match status" value="1"/>
</dbReference>
<feature type="region of interest" description="Disordered" evidence="1">
    <location>
        <begin position="85"/>
        <end position="118"/>
    </location>
</feature>
<sequence length="734" mass="82737">MSERKTESQEFDEKLRALEKQKNAKKLEQHKKSMEESKKKVEILTEKLKTETLQSTRITSKISTPNKPKEPKATETCQISKTITELSISSKPDNSEAIEEECQISKTKQQPETSKVCQKPNITSKISTSSKTDHKFPEVCEMPKITSETHASDKSEYRKVPEMHKITSKESTKLEASEIPKAKMFQMPKTTSEGSIEFETPEIPKAARIFQMPEMLKTTSEGSIEIKAPEILEAAKVCQTLKTTSEESIKLETPEIPQVAKVCLMPKNRTEADGGFTHITSETFEDPNVAEMPESSQEVQTTSESFTSNKTEEAEMSKKCPTCNTKIDEIYGNTESCLKCGSIPAIPITSDETKKLLIHSRPKLVDDESTTIDDESTSIDDESTTIDDELTSTSSIVVDDYKLDEKEKDDLNNFIKLEKSQVEEGLLEEDSTESDDTVKIVTIPVIEKVELARDVVNARKFWPPMSRPNFQEHHLVLATHHLVPSLPIGLFEMFAEMIEVVTKKPVVLLHECRNNRPIATEVADIVILPAAETWKDGVLLPASFVFDHRLNKDKSASVYADVIVTKDRAPHIQNIMDLRGYRCAVSNNTIQHQFSAAGLLLNYLHLKGENMIFFGNILEARTQLEVLEMVASKQTEVGILDSMTIKCNKYNVPGVDSLHILTSLGPLPPYRIMIKNTLENQLVEKLTAYLLNIDKNEEWLERLLPYGVIGFAKNSMDYYNLADKKCVDTNVPYY</sequence>
<feature type="compositionally biased region" description="Low complexity" evidence="1">
    <location>
        <begin position="294"/>
        <end position="308"/>
    </location>
</feature>
<dbReference type="STRING" id="471704.A0A195E7X2"/>
<organism evidence="2 3">
    <name type="scientific">Trachymyrmex cornetzi</name>
    <dbReference type="NCBI Taxonomy" id="471704"/>
    <lineage>
        <taxon>Eukaryota</taxon>
        <taxon>Metazoa</taxon>
        <taxon>Ecdysozoa</taxon>
        <taxon>Arthropoda</taxon>
        <taxon>Hexapoda</taxon>
        <taxon>Insecta</taxon>
        <taxon>Pterygota</taxon>
        <taxon>Neoptera</taxon>
        <taxon>Endopterygota</taxon>
        <taxon>Hymenoptera</taxon>
        <taxon>Apocrita</taxon>
        <taxon>Aculeata</taxon>
        <taxon>Formicoidea</taxon>
        <taxon>Formicidae</taxon>
        <taxon>Myrmicinae</taxon>
        <taxon>Trachymyrmex</taxon>
    </lineage>
</organism>
<evidence type="ECO:0000256" key="1">
    <source>
        <dbReference type="SAM" id="MobiDB-lite"/>
    </source>
</evidence>
<evidence type="ECO:0000313" key="3">
    <source>
        <dbReference type="Proteomes" id="UP000078492"/>
    </source>
</evidence>
<dbReference type="Pfam" id="PF12974">
    <property type="entry name" value="Phosphonate-bd"/>
    <property type="match status" value="1"/>
</dbReference>
<dbReference type="EMBL" id="KQ979479">
    <property type="protein sequence ID" value="KYN21308.1"/>
    <property type="molecule type" value="Genomic_DNA"/>
</dbReference>
<name>A0A195E7X2_9HYME</name>
<feature type="compositionally biased region" description="Polar residues" evidence="1">
    <location>
        <begin position="104"/>
        <end position="116"/>
    </location>
</feature>
<protein>
    <submittedName>
        <fullName evidence="2">Uncharacterized protein</fullName>
    </submittedName>
</protein>
<dbReference type="PANTHER" id="PTHR35841">
    <property type="entry name" value="PHOSPHONATES-BINDING PERIPLASMIC PROTEIN"/>
    <property type="match status" value="1"/>
</dbReference>
<keyword evidence="3" id="KW-1185">Reference proteome</keyword>
<feature type="region of interest" description="Disordered" evidence="1">
    <location>
        <begin position="290"/>
        <end position="317"/>
    </location>
</feature>
<accession>A0A195E7X2</accession>
<gene>
    <name evidence="2" type="ORF">ALC57_06233</name>
</gene>
<feature type="compositionally biased region" description="Polar residues" evidence="1">
    <location>
        <begin position="57"/>
        <end position="66"/>
    </location>
</feature>
<feature type="region of interest" description="Disordered" evidence="1">
    <location>
        <begin position="1"/>
        <end position="39"/>
    </location>
</feature>
<proteinExistence type="predicted"/>
<dbReference type="SUPFAM" id="SSF53850">
    <property type="entry name" value="Periplasmic binding protein-like II"/>
    <property type="match status" value="1"/>
</dbReference>
<evidence type="ECO:0000313" key="2">
    <source>
        <dbReference type="EMBL" id="KYN21308.1"/>
    </source>
</evidence>
<feature type="region of interest" description="Disordered" evidence="1">
    <location>
        <begin position="57"/>
        <end position="76"/>
    </location>
</feature>
<reference evidence="2 3" key="1">
    <citation type="submission" date="2015-09" db="EMBL/GenBank/DDBJ databases">
        <title>Trachymyrmex cornetzi WGS genome.</title>
        <authorList>
            <person name="Nygaard S."/>
            <person name="Hu H."/>
            <person name="Boomsma J."/>
            <person name="Zhang G."/>
        </authorList>
    </citation>
    <scope>NUCLEOTIDE SEQUENCE [LARGE SCALE GENOMIC DNA]</scope>
    <source>
        <strain evidence="2">Tcor2-1</strain>
        <tissue evidence="2">Whole body</tissue>
    </source>
</reference>
<dbReference type="AlphaFoldDB" id="A0A195E7X2"/>
<dbReference type="Proteomes" id="UP000078492">
    <property type="component" value="Unassembled WGS sequence"/>
</dbReference>